<sequence>MEDKIPQSFKVQWLNSTLKFVKNDNQMVMEYPQMPIAQVEYLHNLIWQRQNNVGLGFKSLYAPLWEAMSIYSVKYQFEVSATKAASGELGQLRIQKKPKTTNEECDKPPLESNIQEMQKSTHPVCAEPIIQQQNKSTNQECAKVVENKDIEMVKIKPKKPTKGQKYYVHARNIIDSIAPAFFKTTFQKILDFINDEASASFIFSDLAPNEAKFLENFLGIYNRRTYFGVFFSPHCNDLLNKICISFKEFDKNSKLYIYVGKTDTKTCKREIIFCKVPRYTRNTYSKAKLSKNPNGQLSSENETDSSSCKFLKALIKTDSSTNCDHNTSNYISNSDSCTIDNTDTETDDEFQFNARDKENVKNMILNNVNLKDEQNTALVNSEKSCEINEINNKSKMKSVVQVREIFEFEAKSTNNIDLHNRNELVNKRKCPKTIDLRSSNETNETNNIFIKAIDKIEKKEVKEKVLPESKEKKKVVDNSNINNLFKNIKETKITVNNKKEMDIIDDIREKMRSVYLTDNNTKKTPQIPKPAIPFAKAAESTDNNKVIDKSTDANLIQGCRKRKLLEAMSTPLESDKGLRMMRLMGWEGGALGLRGEGIVEPIIPALHIKPGAGLGHIPEKPTPKQDKLSNRLQLLDAILNLITKDVNASIISYNSDITIKERRCFNEIINLVNMKKPLNLVNKFEVGFCQKIRENMAHAQFKLGLVHDSNRKLILNKILSKEIKGKTSKKEKKKTTVITIPDCNTESTNIIELPTEKTQFTILILTKVLEFQKEKRNLVLNIHFDSILTTIHKKVLEELCSSVNSKVMMTKKQVSYKNLVVELYYQSLDDSFFDITFGIDLKSFTIRKVKQNPGTNAANKWKKAAETPTAVETKNNLSNISWTERDQSALDTNNNYGSKEVNLNTGQSEVPSNCSRVKENKPYILLVQQTNNKCHKNIATFVTTKIDSETEFLPYLKCHGVQDGYAVYSCYEKRSYLWLKNLLTDYQVVDYRGMDELYVLKVEINVNIECKKVLSLLELYNPGLNCSDWDILYFNFFYDSSEFLVQLDFNSFEYVRNNNFMLSAGVDDVKFTINIEYYGNDLF</sequence>
<dbReference type="GO" id="GO:0003676">
    <property type="term" value="F:nucleic acid binding"/>
    <property type="evidence" value="ECO:0007669"/>
    <property type="project" value="InterPro"/>
</dbReference>
<organism evidence="2 3">
    <name type="scientific">Brenthis ino</name>
    <name type="common">lesser marbled fritillary</name>
    <dbReference type="NCBI Taxonomy" id="405034"/>
    <lineage>
        <taxon>Eukaryota</taxon>
        <taxon>Metazoa</taxon>
        <taxon>Ecdysozoa</taxon>
        <taxon>Arthropoda</taxon>
        <taxon>Hexapoda</taxon>
        <taxon>Insecta</taxon>
        <taxon>Pterygota</taxon>
        <taxon>Neoptera</taxon>
        <taxon>Endopterygota</taxon>
        <taxon>Lepidoptera</taxon>
        <taxon>Glossata</taxon>
        <taxon>Ditrysia</taxon>
        <taxon>Papilionoidea</taxon>
        <taxon>Nymphalidae</taxon>
        <taxon>Heliconiinae</taxon>
        <taxon>Argynnini</taxon>
        <taxon>Brenthis</taxon>
    </lineage>
</organism>
<protein>
    <recommendedName>
        <fullName evidence="1">G-patch domain-containing protein</fullName>
    </recommendedName>
</protein>
<evidence type="ECO:0000313" key="3">
    <source>
        <dbReference type="Proteomes" id="UP000838878"/>
    </source>
</evidence>
<dbReference type="InterPro" id="IPR000467">
    <property type="entry name" value="G_patch_dom"/>
</dbReference>
<gene>
    <name evidence="2" type="ORF">BINO364_LOCUS3667</name>
</gene>
<dbReference type="AlphaFoldDB" id="A0A8J9Y4H0"/>
<dbReference type="EMBL" id="OV170231">
    <property type="protein sequence ID" value="CAH0717014.1"/>
    <property type="molecule type" value="Genomic_DNA"/>
</dbReference>
<accession>A0A8J9Y4H0</accession>
<feature type="non-terminal residue" evidence="2">
    <location>
        <position position="1083"/>
    </location>
</feature>
<feature type="domain" description="G-patch" evidence="1">
    <location>
        <begin position="571"/>
        <end position="617"/>
    </location>
</feature>
<evidence type="ECO:0000259" key="1">
    <source>
        <dbReference type="SMART" id="SM00443"/>
    </source>
</evidence>
<name>A0A8J9Y4H0_9NEOP</name>
<keyword evidence="3" id="KW-1185">Reference proteome</keyword>
<dbReference type="SMART" id="SM00443">
    <property type="entry name" value="G_patch"/>
    <property type="match status" value="1"/>
</dbReference>
<dbReference type="Proteomes" id="UP000838878">
    <property type="component" value="Chromosome 11"/>
</dbReference>
<dbReference type="OrthoDB" id="6911085at2759"/>
<reference evidence="2" key="1">
    <citation type="submission" date="2021-12" db="EMBL/GenBank/DDBJ databases">
        <authorList>
            <person name="Martin H S."/>
        </authorList>
    </citation>
    <scope>NUCLEOTIDE SEQUENCE</scope>
</reference>
<evidence type="ECO:0000313" key="2">
    <source>
        <dbReference type="EMBL" id="CAH0717014.1"/>
    </source>
</evidence>
<proteinExistence type="predicted"/>